<dbReference type="Proteomes" id="UP001324115">
    <property type="component" value="Unassembled WGS sequence"/>
</dbReference>
<accession>A0AAN7GCJ3</accession>
<dbReference type="AlphaFoldDB" id="A0AAN7GCJ3"/>
<comment type="caution">
    <text evidence="1">The sequence shown here is derived from an EMBL/GenBank/DDBJ whole genome shotgun (WGS) entry which is preliminary data.</text>
</comment>
<name>A0AAN7GCJ3_QUERU</name>
<dbReference type="PANTHER" id="PTHR34567">
    <property type="entry name" value="FK506-BINDING-LIKE PROTEIN"/>
    <property type="match status" value="1"/>
</dbReference>
<sequence length="239" mass="27762">MSRWRKNQEQSLESWSWRASNKYCMQTQKRKYSVPSWEKRFCFVVGSVPWSRLLDAKKYISESDKVMKWNDSAGKKAFYSAKSRYWAKINGLPCNMSLPNPDIYLDNIDWDSKVDPQLFLDLEVAKEEKNNNVIDNSCQLILDQPIKPTGWDISCSDIIFNKSLTGMIVGDCGAGENNKNGINSWECSNYLGASDYNDWKVVGKKNENCRRRVYGNECKPPRPRCLNPRFQADHGFRRN</sequence>
<evidence type="ECO:0000313" key="1">
    <source>
        <dbReference type="EMBL" id="KAK4607341.1"/>
    </source>
</evidence>
<keyword evidence="2" id="KW-1185">Reference proteome</keyword>
<dbReference type="PANTHER" id="PTHR34567:SF7">
    <property type="entry name" value="PENTATRICOPEPTIDE REPEAT-CONTAINING-LIKE PROTEIN"/>
    <property type="match status" value="1"/>
</dbReference>
<organism evidence="1 2">
    <name type="scientific">Quercus rubra</name>
    <name type="common">Northern red oak</name>
    <name type="synonym">Quercus borealis</name>
    <dbReference type="NCBI Taxonomy" id="3512"/>
    <lineage>
        <taxon>Eukaryota</taxon>
        <taxon>Viridiplantae</taxon>
        <taxon>Streptophyta</taxon>
        <taxon>Embryophyta</taxon>
        <taxon>Tracheophyta</taxon>
        <taxon>Spermatophyta</taxon>
        <taxon>Magnoliopsida</taxon>
        <taxon>eudicotyledons</taxon>
        <taxon>Gunneridae</taxon>
        <taxon>Pentapetalae</taxon>
        <taxon>rosids</taxon>
        <taxon>fabids</taxon>
        <taxon>Fagales</taxon>
        <taxon>Fagaceae</taxon>
        <taxon>Quercus</taxon>
    </lineage>
</organism>
<protein>
    <submittedName>
        <fullName evidence="1">Uncharacterized protein</fullName>
    </submittedName>
</protein>
<dbReference type="EMBL" id="JAXUIC010000001">
    <property type="protein sequence ID" value="KAK4607341.1"/>
    <property type="molecule type" value="Genomic_DNA"/>
</dbReference>
<gene>
    <name evidence="1" type="ORF">RGQ29_001249</name>
</gene>
<reference evidence="1 2" key="1">
    <citation type="journal article" date="2023" name="G3 (Bethesda)">
        <title>A haplotype-resolved chromosome-scale genome for Quercus rubra L. provides insights into the genetics of adaptive traits for red oak species.</title>
        <authorList>
            <person name="Kapoor B."/>
            <person name="Jenkins J."/>
            <person name="Schmutz J."/>
            <person name="Zhebentyayeva T."/>
            <person name="Kuelheim C."/>
            <person name="Coggeshall M."/>
            <person name="Heim C."/>
            <person name="Lasky J.R."/>
            <person name="Leites L."/>
            <person name="Islam-Faridi N."/>
            <person name="Romero-Severson J."/>
            <person name="DeLeo V.L."/>
            <person name="Lucas S.M."/>
            <person name="Lazic D."/>
            <person name="Gailing O."/>
            <person name="Carlson J."/>
            <person name="Staton M."/>
        </authorList>
    </citation>
    <scope>NUCLEOTIDE SEQUENCE [LARGE SCALE GENOMIC DNA]</scope>
    <source>
        <strain evidence="1">Pseudo-F2</strain>
    </source>
</reference>
<proteinExistence type="predicted"/>
<evidence type="ECO:0000313" key="2">
    <source>
        <dbReference type="Proteomes" id="UP001324115"/>
    </source>
</evidence>